<dbReference type="InterPro" id="IPR003442">
    <property type="entry name" value="T6A_TsaE"/>
</dbReference>
<evidence type="ECO:0000256" key="10">
    <source>
        <dbReference type="ARBA" id="ARBA00032441"/>
    </source>
</evidence>
<evidence type="ECO:0000256" key="3">
    <source>
        <dbReference type="ARBA" id="ARBA00019010"/>
    </source>
</evidence>
<dbReference type="EMBL" id="CP002116">
    <property type="protein sequence ID" value="ADK81714.1"/>
    <property type="molecule type" value="Genomic_DNA"/>
</dbReference>
<evidence type="ECO:0000256" key="6">
    <source>
        <dbReference type="ARBA" id="ARBA00022723"/>
    </source>
</evidence>
<comment type="similarity">
    <text evidence="2">Belongs to the TsaE family.</text>
</comment>
<protein>
    <recommendedName>
        <fullName evidence="3">tRNA threonylcarbamoyladenosine biosynthesis protein TsaE</fullName>
    </recommendedName>
    <alternativeName>
        <fullName evidence="10">t(6)A37 threonylcarbamoyladenosine biosynthesis protein TsaE</fullName>
    </alternativeName>
</protein>
<dbReference type="PANTHER" id="PTHR33540:SF2">
    <property type="entry name" value="TRNA THREONYLCARBAMOYLADENOSINE BIOSYNTHESIS PROTEIN TSAE"/>
    <property type="match status" value="1"/>
</dbReference>
<dbReference type="GO" id="GO:0046872">
    <property type="term" value="F:metal ion binding"/>
    <property type="evidence" value="ECO:0007669"/>
    <property type="project" value="UniProtKB-KW"/>
</dbReference>
<evidence type="ECO:0000256" key="8">
    <source>
        <dbReference type="ARBA" id="ARBA00022840"/>
    </source>
</evidence>
<dbReference type="Gene3D" id="3.40.50.300">
    <property type="entry name" value="P-loop containing nucleotide triphosphate hydrolases"/>
    <property type="match status" value="1"/>
</dbReference>
<dbReference type="InterPro" id="IPR027417">
    <property type="entry name" value="P-loop_NTPase"/>
</dbReference>
<keyword evidence="5" id="KW-0819">tRNA processing</keyword>
<dbReference type="STRING" id="573413.Spirs_2604"/>
<evidence type="ECO:0000256" key="1">
    <source>
        <dbReference type="ARBA" id="ARBA00004496"/>
    </source>
</evidence>
<evidence type="ECO:0000256" key="5">
    <source>
        <dbReference type="ARBA" id="ARBA00022694"/>
    </source>
</evidence>
<dbReference type="OrthoDB" id="9815896at2"/>
<dbReference type="RefSeq" id="WP_013255176.1">
    <property type="nucleotide sequence ID" value="NC_014364.1"/>
</dbReference>
<comment type="subcellular location">
    <subcellularLocation>
        <location evidence="1">Cytoplasm</location>
    </subcellularLocation>
</comment>
<organism evidence="11 12">
    <name type="scientific">Sediminispirochaeta smaragdinae (strain DSM 11293 / JCM 15392 / SEBR 4228)</name>
    <name type="common">Spirochaeta smaragdinae</name>
    <dbReference type="NCBI Taxonomy" id="573413"/>
    <lineage>
        <taxon>Bacteria</taxon>
        <taxon>Pseudomonadati</taxon>
        <taxon>Spirochaetota</taxon>
        <taxon>Spirochaetia</taxon>
        <taxon>Spirochaetales</taxon>
        <taxon>Spirochaetaceae</taxon>
        <taxon>Sediminispirochaeta</taxon>
    </lineage>
</organism>
<dbReference type="Proteomes" id="UP000002318">
    <property type="component" value="Chromosome"/>
</dbReference>
<name>E1R4H3_SEDSS</name>
<evidence type="ECO:0000256" key="7">
    <source>
        <dbReference type="ARBA" id="ARBA00022741"/>
    </source>
</evidence>
<keyword evidence="6" id="KW-0479">Metal-binding</keyword>
<dbReference type="AlphaFoldDB" id="E1R4H3"/>
<evidence type="ECO:0000313" key="12">
    <source>
        <dbReference type="Proteomes" id="UP000002318"/>
    </source>
</evidence>
<reference evidence="11 12" key="1">
    <citation type="journal article" date="2010" name="Stand. Genomic Sci.">
        <title>Complete genome sequence of Spirochaeta smaragdinae type strain (SEBR 4228).</title>
        <authorList>
            <person name="Mavromatis K."/>
            <person name="Yasawong M."/>
            <person name="Chertkov O."/>
            <person name="Lapidus A."/>
            <person name="Lucas S."/>
            <person name="Nolan M."/>
            <person name="Del Rio T.G."/>
            <person name="Tice H."/>
            <person name="Cheng J.F."/>
            <person name="Pitluck S."/>
            <person name="Liolios K."/>
            <person name="Ivanova N."/>
            <person name="Tapia R."/>
            <person name="Han C."/>
            <person name="Bruce D."/>
            <person name="Goodwin L."/>
            <person name="Pati A."/>
            <person name="Chen A."/>
            <person name="Palaniappan K."/>
            <person name="Land M."/>
            <person name="Hauser L."/>
            <person name="Chang Y.J."/>
            <person name="Jeffries C.D."/>
            <person name="Detter J.C."/>
            <person name="Rohde M."/>
            <person name="Brambilla E."/>
            <person name="Spring S."/>
            <person name="Goker M."/>
            <person name="Sikorski J."/>
            <person name="Woyke T."/>
            <person name="Bristow J."/>
            <person name="Eisen J.A."/>
            <person name="Markowitz V."/>
            <person name="Hugenholtz P."/>
            <person name="Klenk H.P."/>
            <person name="Kyrpides N.C."/>
        </authorList>
    </citation>
    <scope>NUCLEOTIDE SEQUENCE [LARGE SCALE GENOMIC DNA]</scope>
    <source>
        <strain evidence="12">DSM 11293 / JCM 15392 / SEBR 4228</strain>
    </source>
</reference>
<dbReference type="PANTHER" id="PTHR33540">
    <property type="entry name" value="TRNA THREONYLCARBAMOYLADENOSINE BIOSYNTHESIS PROTEIN TSAE"/>
    <property type="match status" value="1"/>
</dbReference>
<keyword evidence="8" id="KW-0067">ATP-binding</keyword>
<keyword evidence="12" id="KW-1185">Reference proteome</keyword>
<dbReference type="GO" id="GO:0005737">
    <property type="term" value="C:cytoplasm"/>
    <property type="evidence" value="ECO:0007669"/>
    <property type="project" value="UniProtKB-SubCell"/>
</dbReference>
<dbReference type="HOGENOM" id="CLU_087829_5_2_12"/>
<evidence type="ECO:0000256" key="9">
    <source>
        <dbReference type="ARBA" id="ARBA00022842"/>
    </source>
</evidence>
<dbReference type="GO" id="GO:0005524">
    <property type="term" value="F:ATP binding"/>
    <property type="evidence" value="ECO:0007669"/>
    <property type="project" value="UniProtKB-KW"/>
</dbReference>
<accession>E1R4H3</accession>
<dbReference type="KEGG" id="ssm:Spirs_2604"/>
<evidence type="ECO:0000256" key="4">
    <source>
        <dbReference type="ARBA" id="ARBA00022490"/>
    </source>
</evidence>
<dbReference type="eggNOG" id="COG0802">
    <property type="taxonomic scope" value="Bacteria"/>
</dbReference>
<dbReference type="NCBIfam" id="TIGR00150">
    <property type="entry name" value="T6A_YjeE"/>
    <property type="match status" value="1"/>
</dbReference>
<gene>
    <name evidence="11" type="ordered locus">Spirs_2604</name>
</gene>
<keyword evidence="7" id="KW-0547">Nucleotide-binding</keyword>
<dbReference type="Pfam" id="PF02367">
    <property type="entry name" value="TsaE"/>
    <property type="match status" value="1"/>
</dbReference>
<evidence type="ECO:0000313" key="11">
    <source>
        <dbReference type="EMBL" id="ADK81714.1"/>
    </source>
</evidence>
<sequence length="142" mass="15303">MKEHKTSSGEQTQALGADFAAGLSPGAVVCMHGPLGAGKTTFIQGVASFLGIQEAVTSPTFTIASAYEGSLPLYHIDVYRIDSVEEFELLGLEEYIYGKGLTFIEWSEKVEEALPSRLIHITIGINDDGTRTIVIGEPEEEP</sequence>
<dbReference type="SUPFAM" id="SSF52540">
    <property type="entry name" value="P-loop containing nucleoside triphosphate hydrolases"/>
    <property type="match status" value="1"/>
</dbReference>
<keyword evidence="4" id="KW-0963">Cytoplasm</keyword>
<evidence type="ECO:0000256" key="2">
    <source>
        <dbReference type="ARBA" id="ARBA00007599"/>
    </source>
</evidence>
<keyword evidence="9" id="KW-0460">Magnesium</keyword>
<proteinExistence type="inferred from homology"/>
<dbReference type="GO" id="GO:0002949">
    <property type="term" value="P:tRNA threonylcarbamoyladenosine modification"/>
    <property type="evidence" value="ECO:0007669"/>
    <property type="project" value="InterPro"/>
</dbReference>